<evidence type="ECO:0000256" key="4">
    <source>
        <dbReference type="ARBA" id="ARBA00022694"/>
    </source>
</evidence>
<dbReference type="InterPro" id="IPR013785">
    <property type="entry name" value="Aldolase_TIM"/>
</dbReference>
<dbReference type="GO" id="GO:0017150">
    <property type="term" value="F:tRNA dihydrouridine synthase activity"/>
    <property type="evidence" value="ECO:0000318"/>
    <property type="project" value="GO_Central"/>
</dbReference>
<evidence type="ECO:0000256" key="1">
    <source>
        <dbReference type="ARBA" id="ARBA00001917"/>
    </source>
</evidence>
<feature type="region of interest" description="Disordered" evidence="14">
    <location>
        <begin position="441"/>
        <end position="460"/>
    </location>
</feature>
<comment type="similarity">
    <text evidence="8">Belongs to the Dus family. Dus1 subfamily.</text>
</comment>
<organism evidence="16 17">
    <name type="scientific">Klebsormidium nitens</name>
    <name type="common">Green alga</name>
    <name type="synonym">Ulothrix nitens</name>
    <dbReference type="NCBI Taxonomy" id="105231"/>
    <lineage>
        <taxon>Eukaryota</taxon>
        <taxon>Viridiplantae</taxon>
        <taxon>Streptophyta</taxon>
        <taxon>Klebsormidiophyceae</taxon>
        <taxon>Klebsormidiales</taxon>
        <taxon>Klebsormidiaceae</taxon>
        <taxon>Klebsormidium</taxon>
    </lineage>
</organism>
<keyword evidence="7" id="KW-0520">NAD</keyword>
<protein>
    <recommendedName>
        <fullName evidence="9">tRNA-dihydrouridine(16/17) synthase [NAD(P)(+)]</fullName>
        <ecNumber evidence="9">1.3.1.88</ecNumber>
    </recommendedName>
</protein>
<evidence type="ECO:0000259" key="15">
    <source>
        <dbReference type="Pfam" id="PF01207"/>
    </source>
</evidence>
<keyword evidence="2" id="KW-0285">Flavoprotein</keyword>
<evidence type="ECO:0000256" key="12">
    <source>
        <dbReference type="ARBA" id="ARBA00048934"/>
    </source>
</evidence>
<evidence type="ECO:0000256" key="8">
    <source>
        <dbReference type="ARBA" id="ARBA00038313"/>
    </source>
</evidence>
<dbReference type="EMBL" id="DF236966">
    <property type="protein sequence ID" value="GAQ78675.1"/>
    <property type="molecule type" value="Genomic_DNA"/>
</dbReference>
<dbReference type="SUPFAM" id="SSF51395">
    <property type="entry name" value="FMN-linked oxidoreductases"/>
    <property type="match status" value="1"/>
</dbReference>
<dbReference type="OMA" id="VEPHCDY"/>
<evidence type="ECO:0000256" key="13">
    <source>
        <dbReference type="ARBA" id="ARBA00049467"/>
    </source>
</evidence>
<keyword evidence="6" id="KW-0560">Oxidoreductase</keyword>
<evidence type="ECO:0000256" key="2">
    <source>
        <dbReference type="ARBA" id="ARBA00022630"/>
    </source>
</evidence>
<sequence>MDAASPLKKQKLPPFDLNAADASLTRPEAPRVDIPATNPSTDGPIADVSPTEPEPLIAGMTSALPDGPAQSSPNPSPPENTPRPLMILRSGIPPGLSPRAQRAWEHYRKLGSPWRIVAPMVDQSELPFRMLCRKHGADAAYTPMLHSRLFVDSERYRKEHFTTCPEDRPLFVQFCANNPDTLVEAARYVEPYCDYIDLNLGCPQAIAKRGNYGSFLMDDLPLVRSIVSALSAASSVPVACKIRMFPSIDDTIAYARMLEEAGCQLLAVHGRTRDQKSARLTADWHVIKAVREAVSIPVLANGNIRNLSDVRACMAFTGADGVLSADTLLEDPAMFGREIDPPAEISGRVSEALDVPQPGTWHALPLMTPPDVIDVTIEYLEMVKKYPVPMRMVKGHMFKLLGGWFRVHTDLRDGLNQQQPATVDYIINMCKEMAQRNAADPLLRPLPDPRRQTPPEGKTMKKIIEAAVEKAGEAIDPPAGKGAKTASEYREQRLQLGKVAVRA</sequence>
<evidence type="ECO:0000256" key="11">
    <source>
        <dbReference type="ARBA" id="ARBA00047652"/>
    </source>
</evidence>
<evidence type="ECO:0000256" key="6">
    <source>
        <dbReference type="ARBA" id="ARBA00023002"/>
    </source>
</evidence>
<comment type="catalytic activity">
    <reaction evidence="10">
        <text>5,6-dihydrouridine(17) in tRNA + NAD(+) = uridine(17) in tRNA + NADH + H(+)</text>
        <dbReference type="Rhea" id="RHEA:53372"/>
        <dbReference type="Rhea" id="RHEA-COMP:13541"/>
        <dbReference type="Rhea" id="RHEA-COMP:13542"/>
        <dbReference type="ChEBI" id="CHEBI:15378"/>
        <dbReference type="ChEBI" id="CHEBI:57540"/>
        <dbReference type="ChEBI" id="CHEBI:57945"/>
        <dbReference type="ChEBI" id="CHEBI:65315"/>
        <dbReference type="ChEBI" id="CHEBI:74443"/>
        <dbReference type="EC" id="1.3.1.88"/>
    </reaction>
    <physiologicalReaction direction="right-to-left" evidence="10">
        <dbReference type="Rhea" id="RHEA:53374"/>
    </physiologicalReaction>
</comment>
<evidence type="ECO:0000256" key="14">
    <source>
        <dbReference type="SAM" id="MobiDB-lite"/>
    </source>
</evidence>
<evidence type="ECO:0000313" key="16">
    <source>
        <dbReference type="EMBL" id="GAQ78675.1"/>
    </source>
</evidence>
<dbReference type="AlphaFoldDB" id="A0A1Y1HJG4"/>
<feature type="region of interest" description="Disordered" evidence="14">
    <location>
        <begin position="1"/>
        <end position="84"/>
    </location>
</feature>
<dbReference type="CDD" id="cd02801">
    <property type="entry name" value="DUS_like_FMN"/>
    <property type="match status" value="1"/>
</dbReference>
<proteinExistence type="inferred from homology"/>
<comment type="catalytic activity">
    <reaction evidence="11">
        <text>5,6-dihydrouridine(16) in tRNA + NADP(+) = uridine(16) in tRNA + NADPH + H(+)</text>
        <dbReference type="Rhea" id="RHEA:53376"/>
        <dbReference type="Rhea" id="RHEA-COMP:13543"/>
        <dbReference type="Rhea" id="RHEA-COMP:13544"/>
        <dbReference type="ChEBI" id="CHEBI:15378"/>
        <dbReference type="ChEBI" id="CHEBI:57783"/>
        <dbReference type="ChEBI" id="CHEBI:58349"/>
        <dbReference type="ChEBI" id="CHEBI:65315"/>
        <dbReference type="ChEBI" id="CHEBI:74443"/>
        <dbReference type="EC" id="1.3.1.88"/>
    </reaction>
    <physiologicalReaction direction="right-to-left" evidence="11">
        <dbReference type="Rhea" id="RHEA:53378"/>
    </physiologicalReaction>
</comment>
<evidence type="ECO:0000256" key="3">
    <source>
        <dbReference type="ARBA" id="ARBA00022643"/>
    </source>
</evidence>
<dbReference type="EC" id="1.3.1.88" evidence="9"/>
<dbReference type="PANTHER" id="PTHR11082">
    <property type="entry name" value="TRNA-DIHYDROURIDINE SYNTHASE"/>
    <property type="match status" value="1"/>
</dbReference>
<dbReference type="PROSITE" id="PS01136">
    <property type="entry name" value="UPF0034"/>
    <property type="match status" value="1"/>
</dbReference>
<dbReference type="Proteomes" id="UP000054558">
    <property type="component" value="Unassembled WGS sequence"/>
</dbReference>
<feature type="compositionally biased region" description="Basic and acidic residues" evidence="14">
    <location>
        <begin position="447"/>
        <end position="460"/>
    </location>
</feature>
<keyword evidence="3" id="KW-0288">FMN</keyword>
<feature type="domain" description="DUS-like FMN-binding" evidence="15">
    <location>
        <begin position="117"/>
        <end position="424"/>
    </location>
</feature>
<keyword evidence="17" id="KW-1185">Reference proteome</keyword>
<name>A0A1Y1HJG4_KLENI</name>
<keyword evidence="5" id="KW-0521">NADP</keyword>
<comment type="catalytic activity">
    <reaction evidence="13">
        <text>5,6-dihydrouridine(17) in tRNA + NADP(+) = uridine(17) in tRNA + NADPH + H(+)</text>
        <dbReference type="Rhea" id="RHEA:53368"/>
        <dbReference type="Rhea" id="RHEA-COMP:13541"/>
        <dbReference type="Rhea" id="RHEA-COMP:13542"/>
        <dbReference type="ChEBI" id="CHEBI:15378"/>
        <dbReference type="ChEBI" id="CHEBI:57783"/>
        <dbReference type="ChEBI" id="CHEBI:58349"/>
        <dbReference type="ChEBI" id="CHEBI:65315"/>
        <dbReference type="ChEBI" id="CHEBI:74443"/>
        <dbReference type="EC" id="1.3.1.88"/>
    </reaction>
    <physiologicalReaction direction="right-to-left" evidence="13">
        <dbReference type="Rhea" id="RHEA:53370"/>
    </physiologicalReaction>
</comment>
<comment type="catalytic activity">
    <reaction evidence="12">
        <text>5,6-dihydrouridine(16) in tRNA + NAD(+) = uridine(16) in tRNA + NADH + H(+)</text>
        <dbReference type="Rhea" id="RHEA:53380"/>
        <dbReference type="Rhea" id="RHEA-COMP:13543"/>
        <dbReference type="Rhea" id="RHEA-COMP:13544"/>
        <dbReference type="ChEBI" id="CHEBI:15378"/>
        <dbReference type="ChEBI" id="CHEBI:57540"/>
        <dbReference type="ChEBI" id="CHEBI:57945"/>
        <dbReference type="ChEBI" id="CHEBI:65315"/>
        <dbReference type="ChEBI" id="CHEBI:74443"/>
        <dbReference type="EC" id="1.3.1.88"/>
    </reaction>
    <physiologicalReaction direction="right-to-left" evidence="12">
        <dbReference type="Rhea" id="RHEA:53382"/>
    </physiologicalReaction>
</comment>
<dbReference type="PANTHER" id="PTHR11082:SF5">
    <property type="entry name" value="TRNA-DIHYDROURIDINE(16_17) SYNTHASE [NAD(P)(+)]-LIKE"/>
    <property type="match status" value="1"/>
</dbReference>
<accession>A0A1Y1HJG4</accession>
<comment type="cofactor">
    <cofactor evidence="1">
        <name>FMN</name>
        <dbReference type="ChEBI" id="CHEBI:58210"/>
    </cofactor>
</comment>
<evidence type="ECO:0000256" key="5">
    <source>
        <dbReference type="ARBA" id="ARBA00022857"/>
    </source>
</evidence>
<keyword evidence="4" id="KW-0819">tRNA processing</keyword>
<dbReference type="OrthoDB" id="272303at2759"/>
<evidence type="ECO:0000256" key="9">
    <source>
        <dbReference type="ARBA" id="ARBA00038890"/>
    </source>
</evidence>
<reference evidence="16 17" key="1">
    <citation type="journal article" date="2014" name="Nat. Commun.">
        <title>Klebsormidium flaccidum genome reveals primary factors for plant terrestrial adaptation.</title>
        <authorList>
            <person name="Hori K."/>
            <person name="Maruyama F."/>
            <person name="Fujisawa T."/>
            <person name="Togashi T."/>
            <person name="Yamamoto N."/>
            <person name="Seo M."/>
            <person name="Sato S."/>
            <person name="Yamada T."/>
            <person name="Mori H."/>
            <person name="Tajima N."/>
            <person name="Moriyama T."/>
            <person name="Ikeuchi M."/>
            <person name="Watanabe M."/>
            <person name="Wada H."/>
            <person name="Kobayashi K."/>
            <person name="Saito M."/>
            <person name="Masuda T."/>
            <person name="Sasaki-Sekimoto Y."/>
            <person name="Mashiguchi K."/>
            <person name="Awai K."/>
            <person name="Shimojima M."/>
            <person name="Masuda S."/>
            <person name="Iwai M."/>
            <person name="Nobusawa T."/>
            <person name="Narise T."/>
            <person name="Kondo S."/>
            <person name="Saito H."/>
            <person name="Sato R."/>
            <person name="Murakawa M."/>
            <person name="Ihara Y."/>
            <person name="Oshima-Yamada Y."/>
            <person name="Ohtaka K."/>
            <person name="Satoh M."/>
            <person name="Sonobe K."/>
            <person name="Ishii M."/>
            <person name="Ohtani R."/>
            <person name="Kanamori-Sato M."/>
            <person name="Honoki R."/>
            <person name="Miyazaki D."/>
            <person name="Mochizuki H."/>
            <person name="Umetsu J."/>
            <person name="Higashi K."/>
            <person name="Shibata D."/>
            <person name="Kamiya Y."/>
            <person name="Sato N."/>
            <person name="Nakamura Y."/>
            <person name="Tabata S."/>
            <person name="Ida S."/>
            <person name="Kurokawa K."/>
            <person name="Ohta H."/>
        </authorList>
    </citation>
    <scope>NUCLEOTIDE SEQUENCE [LARGE SCALE GENOMIC DNA]</scope>
    <source>
        <strain evidence="16 17">NIES-2285</strain>
    </source>
</reference>
<dbReference type="STRING" id="105231.A0A1Y1HJG4"/>
<evidence type="ECO:0000256" key="10">
    <source>
        <dbReference type="ARBA" id="ARBA00047287"/>
    </source>
</evidence>
<dbReference type="InterPro" id="IPR018517">
    <property type="entry name" value="tRNA_hU_synthase_CS"/>
</dbReference>
<evidence type="ECO:0000313" key="17">
    <source>
        <dbReference type="Proteomes" id="UP000054558"/>
    </source>
</evidence>
<gene>
    <name evidence="16" type="ORF">KFL_000170210</name>
</gene>
<dbReference type="GO" id="GO:0050660">
    <property type="term" value="F:flavin adenine dinucleotide binding"/>
    <property type="evidence" value="ECO:0007669"/>
    <property type="project" value="InterPro"/>
</dbReference>
<dbReference type="InterPro" id="IPR035587">
    <property type="entry name" value="DUS-like_FMN-bd"/>
</dbReference>
<dbReference type="Pfam" id="PF01207">
    <property type="entry name" value="Dus"/>
    <property type="match status" value="1"/>
</dbReference>
<dbReference type="Gene3D" id="3.20.20.70">
    <property type="entry name" value="Aldolase class I"/>
    <property type="match status" value="1"/>
</dbReference>
<evidence type="ECO:0000256" key="7">
    <source>
        <dbReference type="ARBA" id="ARBA00023027"/>
    </source>
</evidence>